<dbReference type="InterPro" id="IPR051136">
    <property type="entry name" value="Intracellular_Lectin-GPT"/>
</dbReference>
<evidence type="ECO:0000256" key="6">
    <source>
        <dbReference type="SAM" id="MobiDB-lite"/>
    </source>
</evidence>
<name>A0A2V1D8C4_9PLEO</name>
<dbReference type="InterPro" id="IPR035661">
    <property type="entry name" value="EMP46/EMP47_N"/>
</dbReference>
<evidence type="ECO:0000256" key="8">
    <source>
        <dbReference type="SAM" id="SignalP"/>
    </source>
</evidence>
<evidence type="ECO:0000259" key="9">
    <source>
        <dbReference type="PROSITE" id="PS51328"/>
    </source>
</evidence>
<dbReference type="GO" id="GO:0030134">
    <property type="term" value="C:COPII-coated ER to Golgi transport vesicle"/>
    <property type="evidence" value="ECO:0007669"/>
    <property type="project" value="TreeGrafter"/>
</dbReference>
<evidence type="ECO:0000313" key="10">
    <source>
        <dbReference type="EMBL" id="PVH94387.1"/>
    </source>
</evidence>
<keyword evidence="2 7" id="KW-0812">Transmembrane</keyword>
<feature type="transmembrane region" description="Helical" evidence="7">
    <location>
        <begin position="426"/>
        <end position="444"/>
    </location>
</feature>
<dbReference type="Pfam" id="PF03388">
    <property type="entry name" value="Lectin_leg-like"/>
    <property type="match status" value="1"/>
</dbReference>
<evidence type="ECO:0000256" key="3">
    <source>
        <dbReference type="ARBA" id="ARBA00022729"/>
    </source>
</evidence>
<sequence>MYMSSSALRSVAWSALAFSVARASYIIDSHSFGQDGKPVSPNLRAIPHFNLKGEAWDPEIHTDRVILTPPWPGNKRGAIWSEEPLHHAGDWHADLAFRVAGMDRGSGNLQLWYTRDSQKDGPPASLYTVGKFDGLVLVIDQYEGRGGSIRGFLNDGNMDIKAHSDPDTLSFGQCDYAYRNLGALSNIRLAQAHGKLEVTIDGRPCFSTDKVKLPEGYYFGISASSAENPDSFEIHRFIVSTTNTYTREEPGSHQQYQDTQHSDGQKVQPPPRVHHPYRQMLKERDQQRSEANPNIPQMLEDVFAANIKSQQDQFVDIHNRIQIITHRIDDLFDMLDQYMADQDERFNQIMGRITPMHDQVSAIQRNVEKVERVSMETLRDLESKDFKDMMYQLHLAVEQGHTRIASALPGQIGEVVGKHGPSMTTFLFIAVAMQIMVFGAWRVYKARRHGAPKKYL</sequence>
<dbReference type="Gene3D" id="2.60.120.200">
    <property type="match status" value="1"/>
</dbReference>
<dbReference type="OrthoDB" id="10265193at2759"/>
<evidence type="ECO:0000256" key="1">
    <source>
        <dbReference type="ARBA" id="ARBA00004479"/>
    </source>
</evidence>
<comment type="subcellular location">
    <subcellularLocation>
        <location evidence="1">Membrane</location>
        <topology evidence="1">Single-pass type I membrane protein</topology>
    </subcellularLocation>
</comment>
<keyword evidence="4 7" id="KW-1133">Transmembrane helix</keyword>
<keyword evidence="10" id="KW-0430">Lectin</keyword>
<evidence type="ECO:0000256" key="4">
    <source>
        <dbReference type="ARBA" id="ARBA00022989"/>
    </source>
</evidence>
<dbReference type="SUPFAM" id="SSF49899">
    <property type="entry name" value="Concanavalin A-like lectins/glucanases"/>
    <property type="match status" value="1"/>
</dbReference>
<gene>
    <name evidence="10" type="ORF">DM02DRAFT_192387</name>
</gene>
<dbReference type="PANTHER" id="PTHR12223:SF28">
    <property type="entry name" value="LECTIN, MANNOSE BINDING 1 LIKE"/>
    <property type="match status" value="1"/>
</dbReference>
<organism evidence="10 11">
    <name type="scientific">Periconia macrospinosa</name>
    <dbReference type="NCBI Taxonomy" id="97972"/>
    <lineage>
        <taxon>Eukaryota</taxon>
        <taxon>Fungi</taxon>
        <taxon>Dikarya</taxon>
        <taxon>Ascomycota</taxon>
        <taxon>Pezizomycotina</taxon>
        <taxon>Dothideomycetes</taxon>
        <taxon>Pleosporomycetidae</taxon>
        <taxon>Pleosporales</taxon>
        <taxon>Massarineae</taxon>
        <taxon>Periconiaceae</taxon>
        <taxon>Periconia</taxon>
    </lineage>
</organism>
<dbReference type="GO" id="GO:0005793">
    <property type="term" value="C:endoplasmic reticulum-Golgi intermediate compartment"/>
    <property type="evidence" value="ECO:0007669"/>
    <property type="project" value="TreeGrafter"/>
</dbReference>
<dbReference type="GO" id="GO:0006888">
    <property type="term" value="P:endoplasmic reticulum to Golgi vesicle-mediated transport"/>
    <property type="evidence" value="ECO:0007669"/>
    <property type="project" value="TreeGrafter"/>
</dbReference>
<protein>
    <submittedName>
        <fullName evidence="10">Concanavalin A-like lectin/glucanase</fullName>
    </submittedName>
</protein>
<reference evidence="10 11" key="1">
    <citation type="journal article" date="2018" name="Sci. Rep.">
        <title>Comparative genomics provides insights into the lifestyle and reveals functional heterogeneity of dark septate endophytic fungi.</title>
        <authorList>
            <person name="Knapp D.G."/>
            <person name="Nemeth J.B."/>
            <person name="Barry K."/>
            <person name="Hainaut M."/>
            <person name="Henrissat B."/>
            <person name="Johnson J."/>
            <person name="Kuo A."/>
            <person name="Lim J.H.P."/>
            <person name="Lipzen A."/>
            <person name="Nolan M."/>
            <person name="Ohm R.A."/>
            <person name="Tamas L."/>
            <person name="Grigoriev I.V."/>
            <person name="Spatafora J.W."/>
            <person name="Nagy L.G."/>
            <person name="Kovacs G.M."/>
        </authorList>
    </citation>
    <scope>NUCLEOTIDE SEQUENCE [LARGE SCALE GENOMIC DNA]</scope>
    <source>
        <strain evidence="10 11">DSE2036</strain>
    </source>
</reference>
<feature type="region of interest" description="Disordered" evidence="6">
    <location>
        <begin position="245"/>
        <end position="273"/>
    </location>
</feature>
<dbReference type="PROSITE" id="PS51328">
    <property type="entry name" value="L_LECTIN_LIKE"/>
    <property type="match status" value="1"/>
</dbReference>
<dbReference type="PANTHER" id="PTHR12223">
    <property type="entry name" value="VESICULAR MANNOSE-BINDING LECTIN"/>
    <property type="match status" value="1"/>
</dbReference>
<feature type="signal peptide" evidence="8">
    <location>
        <begin position="1"/>
        <end position="23"/>
    </location>
</feature>
<evidence type="ECO:0000256" key="2">
    <source>
        <dbReference type="ARBA" id="ARBA00022692"/>
    </source>
</evidence>
<dbReference type="GO" id="GO:0005789">
    <property type="term" value="C:endoplasmic reticulum membrane"/>
    <property type="evidence" value="ECO:0007669"/>
    <property type="project" value="TreeGrafter"/>
</dbReference>
<feature type="domain" description="L-type lectin-like" evidence="9">
    <location>
        <begin position="30"/>
        <end position="242"/>
    </location>
</feature>
<dbReference type="InterPro" id="IPR005052">
    <property type="entry name" value="Lectin_leg"/>
</dbReference>
<dbReference type="Proteomes" id="UP000244855">
    <property type="component" value="Unassembled WGS sequence"/>
</dbReference>
<evidence type="ECO:0000256" key="5">
    <source>
        <dbReference type="ARBA" id="ARBA00023136"/>
    </source>
</evidence>
<keyword evidence="11" id="KW-1185">Reference proteome</keyword>
<evidence type="ECO:0000313" key="11">
    <source>
        <dbReference type="Proteomes" id="UP000244855"/>
    </source>
</evidence>
<dbReference type="InterPro" id="IPR013320">
    <property type="entry name" value="ConA-like_dom_sf"/>
</dbReference>
<dbReference type="GO" id="GO:0000139">
    <property type="term" value="C:Golgi membrane"/>
    <property type="evidence" value="ECO:0007669"/>
    <property type="project" value="TreeGrafter"/>
</dbReference>
<proteinExistence type="predicted"/>
<keyword evidence="5 7" id="KW-0472">Membrane</keyword>
<evidence type="ECO:0000256" key="7">
    <source>
        <dbReference type="SAM" id="Phobius"/>
    </source>
</evidence>
<dbReference type="GO" id="GO:0005537">
    <property type="term" value="F:D-mannose binding"/>
    <property type="evidence" value="ECO:0007669"/>
    <property type="project" value="TreeGrafter"/>
</dbReference>
<dbReference type="STRING" id="97972.A0A2V1D8C4"/>
<dbReference type="AlphaFoldDB" id="A0A2V1D8C4"/>
<dbReference type="EMBL" id="KZ805537">
    <property type="protein sequence ID" value="PVH94387.1"/>
    <property type="molecule type" value="Genomic_DNA"/>
</dbReference>
<feature type="chain" id="PRO_5015873803" evidence="8">
    <location>
        <begin position="24"/>
        <end position="456"/>
    </location>
</feature>
<accession>A0A2V1D8C4</accession>
<dbReference type="CDD" id="cd06903">
    <property type="entry name" value="lectin_EMP46_EMP47"/>
    <property type="match status" value="1"/>
</dbReference>
<keyword evidence="3 8" id="KW-0732">Signal</keyword>